<feature type="non-terminal residue" evidence="3">
    <location>
        <position position="1"/>
    </location>
</feature>
<feature type="chain" id="PRO_5044799854" evidence="2">
    <location>
        <begin position="26"/>
        <end position="73"/>
    </location>
</feature>
<dbReference type="Proteomes" id="UP001529510">
    <property type="component" value="Unassembled WGS sequence"/>
</dbReference>
<comment type="caution">
    <text evidence="3">The sequence shown here is derived from an EMBL/GenBank/DDBJ whole genome shotgun (WGS) entry which is preliminary data.</text>
</comment>
<keyword evidence="4" id="KW-1185">Reference proteome</keyword>
<feature type="non-terminal residue" evidence="3">
    <location>
        <position position="73"/>
    </location>
</feature>
<evidence type="ECO:0000256" key="1">
    <source>
        <dbReference type="SAM" id="MobiDB-lite"/>
    </source>
</evidence>
<evidence type="ECO:0000256" key="2">
    <source>
        <dbReference type="SAM" id="SignalP"/>
    </source>
</evidence>
<proteinExistence type="predicted"/>
<keyword evidence="2" id="KW-0732">Signal</keyword>
<evidence type="ECO:0000313" key="3">
    <source>
        <dbReference type="EMBL" id="KAL0180563.1"/>
    </source>
</evidence>
<accession>A0ABD0Q2R5</accession>
<dbReference type="AlphaFoldDB" id="A0ABD0Q2R5"/>
<organism evidence="3 4">
    <name type="scientific">Cirrhinus mrigala</name>
    <name type="common">Mrigala</name>
    <dbReference type="NCBI Taxonomy" id="683832"/>
    <lineage>
        <taxon>Eukaryota</taxon>
        <taxon>Metazoa</taxon>
        <taxon>Chordata</taxon>
        <taxon>Craniata</taxon>
        <taxon>Vertebrata</taxon>
        <taxon>Euteleostomi</taxon>
        <taxon>Actinopterygii</taxon>
        <taxon>Neopterygii</taxon>
        <taxon>Teleostei</taxon>
        <taxon>Ostariophysi</taxon>
        <taxon>Cypriniformes</taxon>
        <taxon>Cyprinidae</taxon>
        <taxon>Labeoninae</taxon>
        <taxon>Labeonini</taxon>
        <taxon>Cirrhinus</taxon>
    </lineage>
</organism>
<feature type="signal peptide" evidence="2">
    <location>
        <begin position="1"/>
        <end position="25"/>
    </location>
</feature>
<evidence type="ECO:0000313" key="4">
    <source>
        <dbReference type="Proteomes" id="UP001529510"/>
    </source>
</evidence>
<reference evidence="3 4" key="1">
    <citation type="submission" date="2024-05" db="EMBL/GenBank/DDBJ databases">
        <title>Genome sequencing and assembly of Indian major carp, Cirrhinus mrigala (Hamilton, 1822).</title>
        <authorList>
            <person name="Mohindra V."/>
            <person name="Chowdhury L.M."/>
            <person name="Lal K."/>
            <person name="Jena J.K."/>
        </authorList>
    </citation>
    <scope>NUCLEOTIDE SEQUENCE [LARGE SCALE GENOMIC DNA]</scope>
    <source>
        <strain evidence="3">CM1030</strain>
        <tissue evidence="3">Blood</tissue>
    </source>
</reference>
<gene>
    <name evidence="3" type="ORF">M9458_022969</name>
</gene>
<sequence length="73" mass="8258">RSSGFILRTSLVSWTASAAVNVASGEHYRLRVWERPSGSCSLRKRSRTFQKTVRPKASSSRDRRSWLCSTDSP</sequence>
<feature type="region of interest" description="Disordered" evidence="1">
    <location>
        <begin position="44"/>
        <end position="73"/>
    </location>
</feature>
<protein>
    <submittedName>
        <fullName evidence="3">Uncharacterized protein</fullName>
    </submittedName>
</protein>
<dbReference type="EMBL" id="JAMKFB020000011">
    <property type="protein sequence ID" value="KAL0180563.1"/>
    <property type="molecule type" value="Genomic_DNA"/>
</dbReference>
<name>A0ABD0Q2R5_CIRMR</name>